<accession>A0AAD2H0K2</accession>
<dbReference type="Proteomes" id="UP001295794">
    <property type="component" value="Unassembled WGS sequence"/>
</dbReference>
<dbReference type="EMBL" id="CAVNYO010000103">
    <property type="protein sequence ID" value="CAK5265909.1"/>
    <property type="molecule type" value="Genomic_DNA"/>
</dbReference>
<organism evidence="1 2">
    <name type="scientific">Mycena citricolor</name>
    <dbReference type="NCBI Taxonomy" id="2018698"/>
    <lineage>
        <taxon>Eukaryota</taxon>
        <taxon>Fungi</taxon>
        <taxon>Dikarya</taxon>
        <taxon>Basidiomycota</taxon>
        <taxon>Agaricomycotina</taxon>
        <taxon>Agaricomycetes</taxon>
        <taxon>Agaricomycetidae</taxon>
        <taxon>Agaricales</taxon>
        <taxon>Marasmiineae</taxon>
        <taxon>Mycenaceae</taxon>
        <taxon>Mycena</taxon>
    </lineage>
</organism>
<sequence>MGYMTSSIRIIDLALTERDSVFSNRHKPS</sequence>
<protein>
    <submittedName>
        <fullName evidence="1">Uncharacterized protein</fullName>
    </submittedName>
</protein>
<gene>
    <name evidence="1" type="ORF">MYCIT1_LOCUS7288</name>
</gene>
<dbReference type="AlphaFoldDB" id="A0AAD2H0K2"/>
<proteinExistence type="predicted"/>
<reference evidence="1" key="1">
    <citation type="submission" date="2023-11" db="EMBL/GenBank/DDBJ databases">
        <authorList>
            <person name="De Vega J J."/>
            <person name="De Vega J J."/>
        </authorList>
    </citation>
    <scope>NUCLEOTIDE SEQUENCE</scope>
</reference>
<comment type="caution">
    <text evidence="1">The sequence shown here is derived from an EMBL/GenBank/DDBJ whole genome shotgun (WGS) entry which is preliminary data.</text>
</comment>
<name>A0AAD2H0K2_9AGAR</name>
<evidence type="ECO:0000313" key="1">
    <source>
        <dbReference type="EMBL" id="CAK5265909.1"/>
    </source>
</evidence>
<keyword evidence="2" id="KW-1185">Reference proteome</keyword>
<evidence type="ECO:0000313" key="2">
    <source>
        <dbReference type="Proteomes" id="UP001295794"/>
    </source>
</evidence>